<dbReference type="EMBL" id="CP058350">
    <property type="protein sequence ID" value="QLF70815.1"/>
    <property type="molecule type" value="Genomic_DNA"/>
</dbReference>
<dbReference type="InterPro" id="IPR011606">
    <property type="entry name" value="Brnchd-chn_aa_trnsp_permease"/>
</dbReference>
<sequence length="241" mass="25587">MSRSEFGDGVAKAVPVIISASPFAVLFGAIAVANGLTVFEAGLTSATVFAGASQLVGIELFGNHVPAWLIILSVFAVNFRHVLYSAALTPLIEHFSLGQKAATLFLLTDPQFAESLKRREIGKQVTFSWYMGLGLPIFVAWVAMTLVGAFFGKLIGDPARFGLDVLLPIYFMALVLGFRRRSNFLPVVAVSAVASVIAHKTVGSPWHVSIGAIAGVLAAALMPPPVKRKPDEEAHSLEAGQ</sequence>
<proteinExistence type="inferred from homology"/>
<keyword evidence="3" id="KW-0813">Transport</keyword>
<evidence type="ECO:0000256" key="2">
    <source>
        <dbReference type="ARBA" id="ARBA00010735"/>
    </source>
</evidence>
<keyword evidence="10" id="KW-1185">Reference proteome</keyword>
<gene>
    <name evidence="9" type="ORF">FE840_015405</name>
</gene>
<evidence type="ECO:0000256" key="7">
    <source>
        <dbReference type="ARBA" id="ARBA00023136"/>
    </source>
</evidence>
<comment type="similarity">
    <text evidence="2">Belongs to the AzlC family.</text>
</comment>
<evidence type="ECO:0000313" key="9">
    <source>
        <dbReference type="EMBL" id="QLF70815.1"/>
    </source>
</evidence>
<dbReference type="Proteomes" id="UP000308530">
    <property type="component" value="Chromosome"/>
</dbReference>
<protein>
    <submittedName>
        <fullName evidence="9">AzlC family ABC transporter permease</fullName>
    </submittedName>
</protein>
<evidence type="ECO:0000256" key="3">
    <source>
        <dbReference type="ARBA" id="ARBA00022448"/>
    </source>
</evidence>
<dbReference type="Pfam" id="PF03591">
    <property type="entry name" value="AzlC"/>
    <property type="match status" value="1"/>
</dbReference>
<evidence type="ECO:0000256" key="4">
    <source>
        <dbReference type="ARBA" id="ARBA00022475"/>
    </source>
</evidence>
<keyword evidence="4" id="KW-1003">Cell membrane</keyword>
<dbReference type="PANTHER" id="PTHR34979:SF1">
    <property type="entry name" value="INNER MEMBRANE PROTEIN YGAZ"/>
    <property type="match status" value="1"/>
</dbReference>
<keyword evidence="6 8" id="KW-1133">Transmembrane helix</keyword>
<dbReference type="RefSeq" id="WP_138286367.1">
    <property type="nucleotide sequence ID" value="NZ_CP058350.1"/>
</dbReference>
<feature type="transmembrane region" description="Helical" evidence="8">
    <location>
        <begin position="158"/>
        <end position="176"/>
    </location>
</feature>
<dbReference type="PANTHER" id="PTHR34979">
    <property type="entry name" value="INNER MEMBRANE PROTEIN YGAZ"/>
    <property type="match status" value="1"/>
</dbReference>
<name>A0ABX6QRJ9_9HYPH</name>
<evidence type="ECO:0000256" key="1">
    <source>
        <dbReference type="ARBA" id="ARBA00004651"/>
    </source>
</evidence>
<evidence type="ECO:0000313" key="10">
    <source>
        <dbReference type="Proteomes" id="UP000308530"/>
    </source>
</evidence>
<evidence type="ECO:0000256" key="5">
    <source>
        <dbReference type="ARBA" id="ARBA00022692"/>
    </source>
</evidence>
<accession>A0ABX6QRJ9</accession>
<keyword evidence="5 8" id="KW-0812">Transmembrane</keyword>
<feature type="transmembrane region" description="Helical" evidence="8">
    <location>
        <begin position="65"/>
        <end position="83"/>
    </location>
</feature>
<keyword evidence="7 8" id="KW-0472">Membrane</keyword>
<comment type="subcellular location">
    <subcellularLocation>
        <location evidence="1">Cell membrane</location>
        <topology evidence="1">Multi-pass membrane protein</topology>
    </subcellularLocation>
</comment>
<reference evidence="9 10" key="1">
    <citation type="submission" date="2020-06" db="EMBL/GenBank/DDBJ databases">
        <title>Genome sequence of Rhizobium sp strain ADMK78.</title>
        <authorList>
            <person name="Rahi P."/>
        </authorList>
    </citation>
    <scope>NUCLEOTIDE SEQUENCE [LARGE SCALE GENOMIC DNA]</scope>
    <source>
        <strain evidence="9 10">ADMK78</strain>
    </source>
</reference>
<evidence type="ECO:0000256" key="8">
    <source>
        <dbReference type="SAM" id="Phobius"/>
    </source>
</evidence>
<organism evidence="9 10">
    <name type="scientific">Peteryoungia desertarenae</name>
    <dbReference type="NCBI Taxonomy" id="1813451"/>
    <lineage>
        <taxon>Bacteria</taxon>
        <taxon>Pseudomonadati</taxon>
        <taxon>Pseudomonadota</taxon>
        <taxon>Alphaproteobacteria</taxon>
        <taxon>Hyphomicrobiales</taxon>
        <taxon>Rhizobiaceae</taxon>
        <taxon>Peteryoungia</taxon>
    </lineage>
</organism>
<feature type="transmembrane region" description="Helical" evidence="8">
    <location>
        <begin position="127"/>
        <end position="152"/>
    </location>
</feature>
<evidence type="ECO:0000256" key="6">
    <source>
        <dbReference type="ARBA" id="ARBA00022989"/>
    </source>
</evidence>
<feature type="transmembrane region" description="Helical" evidence="8">
    <location>
        <begin position="12"/>
        <end position="33"/>
    </location>
</feature>